<dbReference type="InterPro" id="IPR037479">
    <property type="entry name" value="Tauto_MSAD"/>
</dbReference>
<dbReference type="PANTHER" id="PTHR38460:SF1">
    <property type="entry name" value="TAUTOMERASE YOLI-RELATED"/>
    <property type="match status" value="1"/>
</dbReference>
<accession>A0ABT7K6F1</accession>
<sequence>MPLMKFHIYRGRSPEEIDTLLDAAHDAMVQSFKVPDRDRYQILNEHEPSHFRALDTGLDIPRTNRFVMVEVVSRPRTTEEKTSFYETLCAALQQRCETASTDVMVSFTSNTDEDWSFGRGRPQFLTGEL</sequence>
<reference evidence="1" key="1">
    <citation type="submission" date="2023-06" db="EMBL/GenBank/DDBJ databases">
        <title>Phylogenetic Diversity of Rhizobium strains.</title>
        <authorList>
            <person name="Moura F.T."/>
            <person name="Helene L.C.F."/>
            <person name="Hungria M."/>
        </authorList>
    </citation>
    <scope>NUCLEOTIDE SEQUENCE</scope>
    <source>
        <strain evidence="1">CCGE526</strain>
    </source>
</reference>
<protein>
    <submittedName>
        <fullName evidence="1">Tautomerase family protein</fullName>
    </submittedName>
</protein>
<dbReference type="EMBL" id="JARFYM010000051">
    <property type="protein sequence ID" value="MDL2403548.1"/>
    <property type="molecule type" value="Genomic_DNA"/>
</dbReference>
<dbReference type="RefSeq" id="WP_285872990.1">
    <property type="nucleotide sequence ID" value="NZ_JARFYM010000051.1"/>
</dbReference>
<organism evidence="1 2">
    <name type="scientific">Rhizobium mayense</name>
    <dbReference type="NCBI Taxonomy" id="1312184"/>
    <lineage>
        <taxon>Bacteria</taxon>
        <taxon>Pseudomonadati</taxon>
        <taxon>Pseudomonadota</taxon>
        <taxon>Alphaproteobacteria</taxon>
        <taxon>Hyphomicrobiales</taxon>
        <taxon>Rhizobiaceae</taxon>
        <taxon>Rhizobium/Agrobacterium group</taxon>
        <taxon>Rhizobium</taxon>
    </lineage>
</organism>
<proteinExistence type="predicted"/>
<evidence type="ECO:0000313" key="1">
    <source>
        <dbReference type="EMBL" id="MDL2403548.1"/>
    </source>
</evidence>
<keyword evidence="2" id="KW-1185">Reference proteome</keyword>
<dbReference type="PANTHER" id="PTHR38460">
    <property type="entry name" value="TAUTOMERASE YOLI-RELATED"/>
    <property type="match status" value="1"/>
</dbReference>
<dbReference type="Gene3D" id="3.30.429.10">
    <property type="entry name" value="Macrophage Migration Inhibitory Factor"/>
    <property type="match status" value="1"/>
</dbReference>
<name>A0ABT7K6F1_9HYPH</name>
<comment type="caution">
    <text evidence="1">The sequence shown here is derived from an EMBL/GenBank/DDBJ whole genome shotgun (WGS) entry which is preliminary data.</text>
</comment>
<dbReference type="SUPFAM" id="SSF55331">
    <property type="entry name" value="Tautomerase/MIF"/>
    <property type="match status" value="1"/>
</dbReference>
<dbReference type="Proteomes" id="UP001172645">
    <property type="component" value="Unassembled WGS sequence"/>
</dbReference>
<dbReference type="Pfam" id="PF14552">
    <property type="entry name" value="Tautomerase_2"/>
    <property type="match status" value="1"/>
</dbReference>
<evidence type="ECO:0000313" key="2">
    <source>
        <dbReference type="Proteomes" id="UP001172645"/>
    </source>
</evidence>
<dbReference type="InterPro" id="IPR014347">
    <property type="entry name" value="Tautomerase/MIF_sf"/>
</dbReference>
<gene>
    <name evidence="1" type="ORF">PY649_32250</name>
</gene>